<dbReference type="Gene3D" id="1.25.40.10">
    <property type="entry name" value="Tetratricopeptide repeat domain"/>
    <property type="match status" value="2"/>
</dbReference>
<dbReference type="GO" id="GO:0008270">
    <property type="term" value="F:zinc ion binding"/>
    <property type="evidence" value="ECO:0007669"/>
    <property type="project" value="UniProtKB-KW"/>
</dbReference>
<reference evidence="8" key="1">
    <citation type="journal article" date="2017" name="bioRxiv">
        <title>Comparative analysis of the genomes of Stylophora pistillata and Acropora digitifera provides evidence for extensive differences between species of corals.</title>
        <authorList>
            <person name="Voolstra C.R."/>
            <person name="Li Y."/>
            <person name="Liew Y.J."/>
            <person name="Baumgarten S."/>
            <person name="Zoccola D."/>
            <person name="Flot J.-F."/>
            <person name="Tambutte S."/>
            <person name="Allemand D."/>
            <person name="Aranda M."/>
        </authorList>
    </citation>
    <scope>NUCLEOTIDE SEQUENCE [LARGE SCALE GENOMIC DNA]</scope>
</reference>
<dbReference type="AlphaFoldDB" id="A0A2B4S9N3"/>
<dbReference type="InterPro" id="IPR011990">
    <property type="entry name" value="TPR-like_helical_dom_sf"/>
</dbReference>
<gene>
    <name evidence="7" type="ORF">AWC38_SpisGene8731</name>
</gene>
<keyword evidence="1" id="KW-0479">Metal-binding</keyword>
<dbReference type="Proteomes" id="UP000225706">
    <property type="component" value="Unassembled WGS sequence"/>
</dbReference>
<dbReference type="SUPFAM" id="SSF48452">
    <property type="entry name" value="TPR-like"/>
    <property type="match status" value="1"/>
</dbReference>
<evidence type="ECO:0000256" key="2">
    <source>
        <dbReference type="ARBA" id="ARBA00022771"/>
    </source>
</evidence>
<evidence type="ECO:0000313" key="7">
    <source>
        <dbReference type="EMBL" id="PFX26591.1"/>
    </source>
</evidence>
<feature type="compositionally biased region" description="Polar residues" evidence="5">
    <location>
        <begin position="907"/>
        <end position="921"/>
    </location>
</feature>
<feature type="region of interest" description="Disordered" evidence="5">
    <location>
        <begin position="632"/>
        <end position="681"/>
    </location>
</feature>
<keyword evidence="3" id="KW-0862">Zinc</keyword>
<protein>
    <recommendedName>
        <fullName evidence="6">CHY-type domain-containing protein</fullName>
    </recommendedName>
</protein>
<dbReference type="GO" id="GO:0005634">
    <property type="term" value="C:nucleus"/>
    <property type="evidence" value="ECO:0007669"/>
    <property type="project" value="TreeGrafter"/>
</dbReference>
<dbReference type="InterPro" id="IPR019734">
    <property type="entry name" value="TPR_rpt"/>
</dbReference>
<evidence type="ECO:0000256" key="5">
    <source>
        <dbReference type="SAM" id="MobiDB-lite"/>
    </source>
</evidence>
<name>A0A2B4S9N3_STYPI</name>
<dbReference type="PANTHER" id="PTHR21319:SF53">
    <property type="entry name" value="RING FINGER AND CHY ZINC FINGER DOMAIN-CONTAINING PROTEIN 1"/>
    <property type="match status" value="1"/>
</dbReference>
<dbReference type="InterPro" id="IPR008913">
    <property type="entry name" value="Znf_CHY"/>
</dbReference>
<dbReference type="EMBL" id="LSMT01000122">
    <property type="protein sequence ID" value="PFX26591.1"/>
    <property type="molecule type" value="Genomic_DNA"/>
</dbReference>
<dbReference type="GO" id="GO:0006511">
    <property type="term" value="P:ubiquitin-dependent protein catabolic process"/>
    <property type="evidence" value="ECO:0007669"/>
    <property type="project" value="TreeGrafter"/>
</dbReference>
<feature type="compositionally biased region" description="Basic and acidic residues" evidence="5">
    <location>
        <begin position="562"/>
        <end position="577"/>
    </location>
</feature>
<keyword evidence="2 4" id="KW-0863">Zinc-finger</keyword>
<evidence type="ECO:0000313" key="8">
    <source>
        <dbReference type="Proteomes" id="UP000225706"/>
    </source>
</evidence>
<evidence type="ECO:0000256" key="1">
    <source>
        <dbReference type="ARBA" id="ARBA00022723"/>
    </source>
</evidence>
<dbReference type="PROSITE" id="PS51266">
    <property type="entry name" value="ZF_CHY"/>
    <property type="match status" value="1"/>
</dbReference>
<dbReference type="GO" id="GO:0061630">
    <property type="term" value="F:ubiquitin protein ligase activity"/>
    <property type="evidence" value="ECO:0007669"/>
    <property type="project" value="TreeGrafter"/>
</dbReference>
<comment type="caution">
    <text evidence="7">The sequence shown here is derived from an EMBL/GenBank/DDBJ whole genome shotgun (WGS) entry which is preliminary data.</text>
</comment>
<feature type="compositionally biased region" description="Basic and acidic residues" evidence="5">
    <location>
        <begin position="672"/>
        <end position="681"/>
    </location>
</feature>
<feature type="compositionally biased region" description="Basic and acidic residues" evidence="5">
    <location>
        <begin position="641"/>
        <end position="650"/>
    </location>
</feature>
<accession>A0A2B4S9N3</accession>
<dbReference type="PANTHER" id="PTHR21319">
    <property type="entry name" value="RING FINGER AND CHY ZINC FINGER DOMAIN-CONTAINING PROTEIN 1"/>
    <property type="match status" value="1"/>
</dbReference>
<proteinExistence type="predicted"/>
<feature type="region of interest" description="Disordered" evidence="5">
    <location>
        <begin position="557"/>
        <end position="579"/>
    </location>
</feature>
<evidence type="ECO:0000259" key="6">
    <source>
        <dbReference type="PROSITE" id="PS51266"/>
    </source>
</evidence>
<feature type="region of interest" description="Disordered" evidence="5">
    <location>
        <begin position="858"/>
        <end position="921"/>
    </location>
</feature>
<evidence type="ECO:0000256" key="3">
    <source>
        <dbReference type="ARBA" id="ARBA00022833"/>
    </source>
</evidence>
<dbReference type="GO" id="GO:0016567">
    <property type="term" value="P:protein ubiquitination"/>
    <property type="evidence" value="ECO:0007669"/>
    <property type="project" value="TreeGrafter"/>
</dbReference>
<dbReference type="SUPFAM" id="SSF161219">
    <property type="entry name" value="CHY zinc finger-like"/>
    <property type="match status" value="1"/>
</dbReference>
<dbReference type="InterPro" id="IPR037274">
    <property type="entry name" value="Znf_CHY_sf"/>
</dbReference>
<dbReference type="SMART" id="SM00028">
    <property type="entry name" value="TPR"/>
    <property type="match status" value="3"/>
</dbReference>
<sequence length="1056" mass="118564">MERTYPKITTNARLGHHLEDELEHDDNHSARCSTFKHIEETMDQLQKCKVKMAIKSLQAAHKHLCILELNPDSFGNPTDYEKEQIERGTKMCFSRFSAPFLGVVLSSPEPIPDKDGHFYAIFTIVFGALALKLHKYNMAIDIFQRCSSLFTSDVTPRTKNNMEVIDIFIGLAKANIGCVYLITKMIDKAEDHLKCALEIFEKFKNQNKNVSVDINIVSIKTNLSTVYQCQKDYPAAVQLQDCLLLKAKELNLPVPLVAAIHYNRAELFLELKEPFKALTELNILDSLSERMNNEDGIFSKFISSKICLAYQMIGEVARAKKIAERLIFPSLSPKSASLPLSPSSKSCSSSAGSGSSSLSSSPSSSSSSSFSASTLMSSFSLFLPDFEAFLECYGKFNWDFLFAIILNVVDFHLKEENLDFVSFLDFFVPNCEEMLGENHPTYASVLYRQGFRFFLMERKLSSKNCFEQALSILTSSNFGSDHPDLVQCNIGLARLLLCKDFQEVRQLKSYPDRCRREFSCDAAADVVDPDIPSFREDSGKLNSNEELDELVQISAQGNHRGRQGDCLENDSQKDKNRGISVSQRILETSNVVCDGWNDALRASFHGGDVGTDSGENSDVLATNGACGFDKEWNTPVFAPPKRRDSHESNSKAKGSLGLKGGRQSNFPLGHGSHRDPSEDEFRTNHIGIDPSFLARHSYEYNASDAYLHSKYDRSGYMPEMYCPTPSSSSTYPGCPDAMGSPPKAYVSFLEDGCKVKSKSKSKANLPLIVREFPNGDVQARTPPYNSVDGHVLTERPTFSSQFEREDDAPRFFPDEESAVAGLGLLNNNSNASADESLALLERRVAEACSLVERTLKERQEREKTMKETEKKRKEERAKKEQQARDRKEKEARESRETECRSERVEGNDTSGGQETPTQNSAGAEVRQWQCEHYQRLCRVKFPCCGRFFPCHRCHNNSRCPNDNCKAREACYVECSVCNHRQEGKIKLLITVQNAVSVVSTRTVPSTVMCVTSVWTNGWKEDILAEKIQDMMSAASVWSRSCPICRHPLYSQTGMNE</sequence>
<feature type="domain" description="CHY-type" evidence="6">
    <location>
        <begin position="923"/>
        <end position="993"/>
    </location>
</feature>
<keyword evidence="8" id="KW-1185">Reference proteome</keyword>
<organism evidence="7 8">
    <name type="scientific">Stylophora pistillata</name>
    <name type="common">Smooth cauliflower coral</name>
    <dbReference type="NCBI Taxonomy" id="50429"/>
    <lineage>
        <taxon>Eukaryota</taxon>
        <taxon>Metazoa</taxon>
        <taxon>Cnidaria</taxon>
        <taxon>Anthozoa</taxon>
        <taxon>Hexacorallia</taxon>
        <taxon>Scleractinia</taxon>
        <taxon>Astrocoeniina</taxon>
        <taxon>Pocilloporidae</taxon>
        <taxon>Stylophora</taxon>
    </lineage>
</organism>
<evidence type="ECO:0000256" key="4">
    <source>
        <dbReference type="PROSITE-ProRule" id="PRU00601"/>
    </source>
</evidence>
<feature type="compositionally biased region" description="Basic and acidic residues" evidence="5">
    <location>
        <begin position="858"/>
        <end position="906"/>
    </location>
</feature>